<comment type="caution">
    <text evidence="1">The sequence shown here is derived from an EMBL/GenBank/DDBJ whole genome shotgun (WGS) entry which is preliminary data.</text>
</comment>
<dbReference type="Pfam" id="PF20120">
    <property type="entry name" value="DUF6510"/>
    <property type="match status" value="1"/>
</dbReference>
<dbReference type="InterPro" id="IPR045423">
    <property type="entry name" value="DUF6510"/>
</dbReference>
<keyword evidence="2" id="KW-1185">Reference proteome</keyword>
<organism evidence="1 2">
    <name type="scientific">Streptomyces siamensis</name>
    <dbReference type="NCBI Taxonomy" id="1274986"/>
    <lineage>
        <taxon>Bacteria</taxon>
        <taxon>Bacillati</taxon>
        <taxon>Actinomycetota</taxon>
        <taxon>Actinomycetes</taxon>
        <taxon>Kitasatosporales</taxon>
        <taxon>Streptomycetaceae</taxon>
        <taxon>Streptomyces</taxon>
    </lineage>
</organism>
<evidence type="ECO:0000313" key="2">
    <source>
        <dbReference type="Proteomes" id="UP001501759"/>
    </source>
</evidence>
<evidence type="ECO:0000313" key="1">
    <source>
        <dbReference type="EMBL" id="GAA5040136.1"/>
    </source>
</evidence>
<reference evidence="2" key="1">
    <citation type="journal article" date="2019" name="Int. J. Syst. Evol. Microbiol.">
        <title>The Global Catalogue of Microorganisms (GCM) 10K type strain sequencing project: providing services to taxonomists for standard genome sequencing and annotation.</title>
        <authorList>
            <consortium name="The Broad Institute Genomics Platform"/>
            <consortium name="The Broad Institute Genome Sequencing Center for Infectious Disease"/>
            <person name="Wu L."/>
            <person name="Ma J."/>
        </authorList>
    </citation>
    <scope>NUCLEOTIDE SEQUENCE [LARGE SCALE GENOMIC DNA]</scope>
    <source>
        <strain evidence="2">JCM 18409</strain>
    </source>
</reference>
<dbReference type="RefSeq" id="WP_345658872.1">
    <property type="nucleotide sequence ID" value="NZ_BAABKB010000075.1"/>
</dbReference>
<sequence length="94" mass="9779">MDAFPGSDAYQDGNVLAGPLSEIFTVDLTAATGRCAGCGSTGPLAELRVYGPAPGLVARCSHCEQVVLRLVRGPQEAWLDLRGAVSLRIPLPDA</sequence>
<proteinExistence type="predicted"/>
<dbReference type="Proteomes" id="UP001501759">
    <property type="component" value="Unassembled WGS sequence"/>
</dbReference>
<dbReference type="EMBL" id="BAABKB010000075">
    <property type="protein sequence ID" value="GAA5040136.1"/>
    <property type="molecule type" value="Genomic_DNA"/>
</dbReference>
<accession>A0ABP9JS54</accession>
<protein>
    <submittedName>
        <fullName evidence="1">DUF6510 family protein</fullName>
    </submittedName>
</protein>
<name>A0ABP9JS54_9ACTN</name>
<gene>
    <name evidence="1" type="ORF">GCM10023335_90320</name>
</gene>